<dbReference type="InterPro" id="IPR015661">
    <property type="entry name" value="Bub1/Mad3"/>
</dbReference>
<feature type="region of interest" description="Disordered" evidence="1">
    <location>
        <begin position="383"/>
        <end position="403"/>
    </location>
</feature>
<feature type="compositionally biased region" description="Low complexity" evidence="1">
    <location>
        <begin position="620"/>
        <end position="632"/>
    </location>
</feature>
<gene>
    <name evidence="3" type="ORF">FNF28_00944</name>
</gene>
<dbReference type="PANTHER" id="PTHR14030">
    <property type="entry name" value="MITOTIC CHECKPOINT SERINE/THREONINE-PROTEIN KINASE BUB1"/>
    <property type="match status" value="1"/>
</dbReference>
<feature type="compositionally biased region" description="Basic and acidic residues" evidence="1">
    <location>
        <begin position="232"/>
        <end position="248"/>
    </location>
</feature>
<feature type="compositionally biased region" description="Acidic residues" evidence="1">
    <location>
        <begin position="427"/>
        <end position="454"/>
    </location>
</feature>
<dbReference type="Proteomes" id="UP000324907">
    <property type="component" value="Unassembled WGS sequence"/>
</dbReference>
<dbReference type="Gene3D" id="1.25.40.430">
    <property type="match status" value="1"/>
</dbReference>
<organism evidence="3 4">
    <name type="scientific">Cafeteria roenbergensis</name>
    <name type="common">Marine flagellate</name>
    <dbReference type="NCBI Taxonomy" id="33653"/>
    <lineage>
        <taxon>Eukaryota</taxon>
        <taxon>Sar</taxon>
        <taxon>Stramenopiles</taxon>
        <taxon>Bigyra</taxon>
        <taxon>Opalozoa</taxon>
        <taxon>Bicosoecida</taxon>
        <taxon>Cafeteriaceae</taxon>
        <taxon>Cafeteria</taxon>
    </lineage>
</organism>
<evidence type="ECO:0000259" key="2">
    <source>
        <dbReference type="PROSITE" id="PS51489"/>
    </source>
</evidence>
<dbReference type="PROSITE" id="PS51489">
    <property type="entry name" value="BUB1_N"/>
    <property type="match status" value="1"/>
</dbReference>
<feature type="compositionally biased region" description="Basic and acidic residues" evidence="1">
    <location>
        <begin position="391"/>
        <end position="401"/>
    </location>
</feature>
<accession>A0A5A8E1G0</accession>
<feature type="compositionally biased region" description="Acidic residues" evidence="1">
    <location>
        <begin position="648"/>
        <end position="659"/>
    </location>
</feature>
<dbReference type="GO" id="GO:0032991">
    <property type="term" value="C:protein-containing complex"/>
    <property type="evidence" value="ECO:0007669"/>
    <property type="project" value="UniProtKB-ARBA"/>
</dbReference>
<dbReference type="GO" id="GO:0051754">
    <property type="term" value="P:meiotic sister chromatid cohesion, centromeric"/>
    <property type="evidence" value="ECO:0007669"/>
    <property type="project" value="TreeGrafter"/>
</dbReference>
<feature type="compositionally biased region" description="Basic and acidic residues" evidence="1">
    <location>
        <begin position="455"/>
        <end position="467"/>
    </location>
</feature>
<evidence type="ECO:0000256" key="1">
    <source>
        <dbReference type="SAM" id="MobiDB-lite"/>
    </source>
</evidence>
<dbReference type="FunFam" id="1.25.40.430:FF:000003">
    <property type="entry name" value="Checkpoint serine/threonine-protein kinase BUB1"/>
    <property type="match status" value="1"/>
</dbReference>
<feature type="domain" description="BUB1 N-terminal" evidence="2">
    <location>
        <begin position="53"/>
        <end position="210"/>
    </location>
</feature>
<feature type="region of interest" description="Disordered" evidence="1">
    <location>
        <begin position="595"/>
        <end position="782"/>
    </location>
</feature>
<dbReference type="GO" id="GO:0007094">
    <property type="term" value="P:mitotic spindle assembly checkpoint signaling"/>
    <property type="evidence" value="ECO:0007669"/>
    <property type="project" value="InterPro"/>
</dbReference>
<dbReference type="PANTHER" id="PTHR14030:SF4">
    <property type="entry name" value="BUB1 KINASE, ISOFORM A-RELATED"/>
    <property type="match status" value="1"/>
</dbReference>
<sequence length="809" mass="83772">MAETATAKTPDWETSKENFQPLKRGRRAAGLSRGLRALNPTGASALDEKRQAFEREVAVAHESDDPLSVWKRYIAWITESYPSGGKASGLLEVLHRCTQALLDDERYTNDPDCIVVWIQYANMLPDPADVFRFMRERRIGERVALFWIAFALVAEQSRKYALADKCYKAGIAKRASPADKLKRRQVHFLRRMRSKAAKVMGVEPQASGAGMGVRVGVDLEALAAAEREAERDAVRAKGETVAHRDTRRSSGRAGEDAENPSLAGGRRALGGIDAASAALSQRTPASVAPQGFGNAAAASAAAAAASGNAAIPIFEDDDLAERSAAVAGSAAAAVAALEPAGLPGSARAPARLGSDGELRKENALEARPWTGRGGIAAPAGTEARLAAATKHASEAAMEIRRNRGRRRATLAAMTPSMLGEMFGAADENQDEGDDYDDDYGEDEDEDEGEGEGEDEGARGGEEADNRGGADGLRGPSQRRGRAGSELGEAGSPGRRPGMSARRQAAADVGRQLYRSPAASGPGFAVFEDGDDDEEDGREAERGRADTVAAGDLSAILGDAGAESGYRRGRESMDASTAVGLASGAATADLSALIGALGRPDGETGHGLPGSAAGSRGGRAGAAARHTGAAGHSTAHDTTHGSSTGAFTGDDDSDDDDDDGSDRHSAAGGATDEDLARMAAQASVLADSMDEQEAMAAAAGRAGRARRPGDGHAGRPVFADENAPSENAPGAMRPAAQRSIRDPRVAAGALRSLPVPEAPPSRRPSHRDALRAAQTGGSVDAGGSFVIFQDGLSDAAAERAAESARDAFDE</sequence>
<name>A0A5A8E1G0_CAFRO</name>
<reference evidence="3 4" key="1">
    <citation type="submission" date="2019-07" db="EMBL/GenBank/DDBJ databases">
        <title>Genomes of Cafeteria roenbergensis.</title>
        <authorList>
            <person name="Fischer M.G."/>
            <person name="Hackl T."/>
            <person name="Roman M."/>
        </authorList>
    </citation>
    <scope>NUCLEOTIDE SEQUENCE [LARGE SCALE GENOMIC DNA]</scope>
    <source>
        <strain evidence="3 4">RCC970-E3</strain>
    </source>
</reference>
<proteinExistence type="predicted"/>
<evidence type="ECO:0000313" key="4">
    <source>
        <dbReference type="Proteomes" id="UP000324907"/>
    </source>
</evidence>
<dbReference type="AlphaFoldDB" id="A0A5A8E1G0"/>
<comment type="caution">
    <text evidence="3">The sequence shown here is derived from an EMBL/GenBank/DDBJ whole genome shotgun (WGS) entry which is preliminary data.</text>
</comment>
<protein>
    <recommendedName>
        <fullName evidence="2">BUB1 N-terminal domain-containing protein</fullName>
    </recommendedName>
</protein>
<dbReference type="InterPro" id="IPR013212">
    <property type="entry name" value="Mad3/Bub1_I"/>
</dbReference>
<feature type="region of interest" description="Disordered" evidence="1">
    <location>
        <begin position="232"/>
        <end position="267"/>
    </location>
</feature>
<dbReference type="SMART" id="SM00777">
    <property type="entry name" value="Mad3_BUB1_I"/>
    <property type="match status" value="1"/>
</dbReference>
<evidence type="ECO:0000313" key="3">
    <source>
        <dbReference type="EMBL" id="KAA0171178.1"/>
    </source>
</evidence>
<dbReference type="EMBL" id="VLTL01000008">
    <property type="protein sequence ID" value="KAA0171178.1"/>
    <property type="molecule type" value="Genomic_DNA"/>
</dbReference>
<feature type="compositionally biased region" description="Acidic residues" evidence="1">
    <location>
        <begin position="527"/>
        <end position="537"/>
    </location>
</feature>
<dbReference type="GO" id="GO:0004672">
    <property type="term" value="F:protein kinase activity"/>
    <property type="evidence" value="ECO:0007669"/>
    <property type="project" value="TreeGrafter"/>
</dbReference>
<feature type="region of interest" description="Disordered" evidence="1">
    <location>
        <begin position="421"/>
        <end position="548"/>
    </location>
</feature>
<dbReference type="Pfam" id="PF08311">
    <property type="entry name" value="Mad3_BUB1_I"/>
    <property type="match status" value="1"/>
</dbReference>